<sequence>MNGPNVNKPPPTCNWREPVFVNNAPPKPRRPPGRLRLGPHAYNSERTPEATRLRFRTRILHATATSVDGVHQNVRRLRLQPSAVQTFLGTLVRRLPSFIQAWFESCFPEWNLPDQLILKKYKEDWDEEFDAEKAAYAKLQPWQGVVIPRYYGEVRYHQRYRSVHALLLSDIGDACLASPEGALLEMPEFRRLLSQALTALAQFRVQPDDVKLDNIHLAGDRIMVLLASDIKDTVDWMARLYEDTQYCYWDDGFISVENCDR</sequence>
<gene>
    <name evidence="2" type="ORF">C8A01DRAFT_48193</name>
</gene>
<dbReference type="EMBL" id="MU854438">
    <property type="protein sequence ID" value="KAK4038136.1"/>
    <property type="molecule type" value="Genomic_DNA"/>
</dbReference>
<evidence type="ECO:0000313" key="2">
    <source>
        <dbReference type="EMBL" id="KAK4038136.1"/>
    </source>
</evidence>
<evidence type="ECO:0000313" key="3">
    <source>
        <dbReference type="Proteomes" id="UP001303115"/>
    </source>
</evidence>
<accession>A0AAN6SQ79</accession>
<reference evidence="3" key="1">
    <citation type="journal article" date="2023" name="Mol. Phylogenet. Evol.">
        <title>Genome-scale phylogeny and comparative genomics of the fungal order Sordariales.</title>
        <authorList>
            <person name="Hensen N."/>
            <person name="Bonometti L."/>
            <person name="Westerberg I."/>
            <person name="Brannstrom I.O."/>
            <person name="Guillou S."/>
            <person name="Cros-Aarteil S."/>
            <person name="Calhoun S."/>
            <person name="Haridas S."/>
            <person name="Kuo A."/>
            <person name="Mondo S."/>
            <person name="Pangilinan J."/>
            <person name="Riley R."/>
            <person name="LaButti K."/>
            <person name="Andreopoulos B."/>
            <person name="Lipzen A."/>
            <person name="Chen C."/>
            <person name="Yan M."/>
            <person name="Daum C."/>
            <person name="Ng V."/>
            <person name="Clum A."/>
            <person name="Steindorff A."/>
            <person name="Ohm R.A."/>
            <person name="Martin F."/>
            <person name="Silar P."/>
            <person name="Natvig D.O."/>
            <person name="Lalanne C."/>
            <person name="Gautier V."/>
            <person name="Ament-Velasquez S.L."/>
            <person name="Kruys A."/>
            <person name="Hutchinson M.I."/>
            <person name="Powell A.J."/>
            <person name="Barry K."/>
            <person name="Miller A.N."/>
            <person name="Grigoriev I.V."/>
            <person name="Debuchy R."/>
            <person name="Gladieux P."/>
            <person name="Hiltunen Thoren M."/>
            <person name="Johannesson H."/>
        </authorList>
    </citation>
    <scope>NUCLEOTIDE SEQUENCE [LARGE SCALE GENOMIC DNA]</scope>
    <source>
        <strain evidence="3">CBS 284.82</strain>
    </source>
</reference>
<evidence type="ECO:0000256" key="1">
    <source>
        <dbReference type="SAM" id="MobiDB-lite"/>
    </source>
</evidence>
<proteinExistence type="predicted"/>
<name>A0AAN6SQ79_9PEZI</name>
<dbReference type="SUPFAM" id="SSF56112">
    <property type="entry name" value="Protein kinase-like (PK-like)"/>
    <property type="match status" value="1"/>
</dbReference>
<dbReference type="Proteomes" id="UP001303115">
    <property type="component" value="Unassembled WGS sequence"/>
</dbReference>
<keyword evidence="3" id="KW-1185">Reference proteome</keyword>
<comment type="caution">
    <text evidence="2">The sequence shown here is derived from an EMBL/GenBank/DDBJ whole genome shotgun (WGS) entry which is preliminary data.</text>
</comment>
<organism evidence="2 3">
    <name type="scientific">Parachaetomium inaequale</name>
    <dbReference type="NCBI Taxonomy" id="2588326"/>
    <lineage>
        <taxon>Eukaryota</taxon>
        <taxon>Fungi</taxon>
        <taxon>Dikarya</taxon>
        <taxon>Ascomycota</taxon>
        <taxon>Pezizomycotina</taxon>
        <taxon>Sordariomycetes</taxon>
        <taxon>Sordariomycetidae</taxon>
        <taxon>Sordariales</taxon>
        <taxon>Chaetomiaceae</taxon>
        <taxon>Parachaetomium</taxon>
    </lineage>
</organism>
<feature type="region of interest" description="Disordered" evidence="1">
    <location>
        <begin position="1"/>
        <end position="42"/>
    </location>
</feature>
<protein>
    <submittedName>
        <fullName evidence="2">Uncharacterized protein</fullName>
    </submittedName>
</protein>
<dbReference type="InterPro" id="IPR011009">
    <property type="entry name" value="Kinase-like_dom_sf"/>
</dbReference>
<dbReference type="AlphaFoldDB" id="A0AAN6SQ79"/>